<dbReference type="Gene3D" id="1.25.40.10">
    <property type="entry name" value="Tetratricopeptide repeat domain"/>
    <property type="match status" value="1"/>
</dbReference>
<dbReference type="SUPFAM" id="SSF48452">
    <property type="entry name" value="TPR-like"/>
    <property type="match status" value="1"/>
</dbReference>
<sequence>MSRTLIAELPERAILFTNDYSIFQGVSWLLDSGTHDHSITVVSEHHLAFPWYLDRLAKSLAVPERVFELCRRLWNRAGRTNDAAFGEEAKSVTENIRYEITRSILPSRPVFWIPRDFGDWPREWRDYFLLLNGLSYRVSALPDSSVPEPLLAFPDPDMYNTTRFRDAESQDFCRRLAAAVNRRGMLRFERNFIAGALADFDLSIAYYPEYSAPIENKGLIYYFTGQPDSAAKYLRLFLRMDPQSPETSKVKTVLRSIGQLPDF</sequence>
<reference evidence="1" key="1">
    <citation type="journal article" date="2020" name="mSystems">
        <title>Genome- and Community-Level Interaction Insights into Carbon Utilization and Element Cycling Functions of Hydrothermarchaeota in Hydrothermal Sediment.</title>
        <authorList>
            <person name="Zhou Z."/>
            <person name="Liu Y."/>
            <person name="Xu W."/>
            <person name="Pan J."/>
            <person name="Luo Z.H."/>
            <person name="Li M."/>
        </authorList>
    </citation>
    <scope>NUCLEOTIDE SEQUENCE [LARGE SCALE GENOMIC DNA]</scope>
    <source>
        <strain evidence="1">SpSt-488</strain>
    </source>
</reference>
<dbReference type="AlphaFoldDB" id="A0A7C4CCG4"/>
<protein>
    <submittedName>
        <fullName evidence="1">Uncharacterized protein</fullName>
    </submittedName>
</protein>
<accession>A0A7C4CCG4</accession>
<proteinExistence type="predicted"/>
<organism evidence="1">
    <name type="scientific">candidate division WOR-3 bacterium</name>
    <dbReference type="NCBI Taxonomy" id="2052148"/>
    <lineage>
        <taxon>Bacteria</taxon>
        <taxon>Bacteria division WOR-3</taxon>
    </lineage>
</organism>
<evidence type="ECO:0000313" key="1">
    <source>
        <dbReference type="EMBL" id="HGK28387.1"/>
    </source>
</evidence>
<comment type="caution">
    <text evidence="1">The sequence shown here is derived from an EMBL/GenBank/DDBJ whole genome shotgun (WGS) entry which is preliminary data.</text>
</comment>
<name>A0A7C4CCG4_UNCW3</name>
<dbReference type="InterPro" id="IPR011990">
    <property type="entry name" value="TPR-like_helical_dom_sf"/>
</dbReference>
<gene>
    <name evidence="1" type="ORF">ENS41_05470</name>
</gene>
<dbReference type="EMBL" id="DSUT01000113">
    <property type="protein sequence ID" value="HGK28387.1"/>
    <property type="molecule type" value="Genomic_DNA"/>
</dbReference>